<reference evidence="1" key="1">
    <citation type="submission" date="2020-05" db="EMBL/GenBank/DDBJ databases">
        <authorList>
            <person name="Chiriac C."/>
            <person name="Salcher M."/>
            <person name="Ghai R."/>
            <person name="Kavagutti S V."/>
        </authorList>
    </citation>
    <scope>NUCLEOTIDE SEQUENCE</scope>
</reference>
<gene>
    <name evidence="1" type="ORF">UFOVP1119_73</name>
    <name evidence="2" type="ORF">UFOVP1238_47</name>
</gene>
<proteinExistence type="predicted"/>
<name>A0A6J5QLP9_9CAUD</name>
<protein>
    <submittedName>
        <fullName evidence="1">Uncharacterized protein</fullName>
    </submittedName>
</protein>
<evidence type="ECO:0000313" key="2">
    <source>
        <dbReference type="EMBL" id="CAB4193283.1"/>
    </source>
</evidence>
<dbReference type="EMBL" id="LR797198">
    <property type="protein sequence ID" value="CAB4193283.1"/>
    <property type="molecule type" value="Genomic_DNA"/>
</dbReference>
<dbReference type="EMBL" id="LR797076">
    <property type="protein sequence ID" value="CAB4185549.1"/>
    <property type="molecule type" value="Genomic_DNA"/>
</dbReference>
<evidence type="ECO:0000313" key="1">
    <source>
        <dbReference type="EMBL" id="CAB4185549.1"/>
    </source>
</evidence>
<accession>A0A6J5QLP9</accession>
<organism evidence="1">
    <name type="scientific">uncultured Caudovirales phage</name>
    <dbReference type="NCBI Taxonomy" id="2100421"/>
    <lineage>
        <taxon>Viruses</taxon>
        <taxon>Duplodnaviria</taxon>
        <taxon>Heunggongvirae</taxon>
        <taxon>Uroviricota</taxon>
        <taxon>Caudoviricetes</taxon>
        <taxon>Peduoviridae</taxon>
        <taxon>Maltschvirus</taxon>
        <taxon>Maltschvirus maltsch</taxon>
    </lineage>
</organism>
<sequence length="72" mass="8249">MISLNNIAVVVEPTHSMASSNTKSPYLFRLSNGNYISRMAYVYMVASEGLISHRYLSPNESRWVFNFKKESN</sequence>